<evidence type="ECO:0000313" key="2">
    <source>
        <dbReference type="Proteomes" id="UP000008363"/>
    </source>
</evidence>
<name>K6X2X5_9ACTN</name>
<dbReference type="RefSeq" id="WP_006338118.1">
    <property type="nucleotide sequence ID" value="NZ_BAHC01000207.1"/>
</dbReference>
<dbReference type="Proteomes" id="UP000008363">
    <property type="component" value="Unassembled WGS sequence"/>
</dbReference>
<evidence type="ECO:0000313" key="1">
    <source>
        <dbReference type="EMBL" id="GAB93154.1"/>
    </source>
</evidence>
<comment type="caution">
    <text evidence="1">The sequence shown here is derived from an EMBL/GenBank/DDBJ whole genome shotgun (WGS) entry which is preliminary data.</text>
</comment>
<dbReference type="EMBL" id="BAHC01000207">
    <property type="protein sequence ID" value="GAB93154.1"/>
    <property type="molecule type" value="Genomic_DNA"/>
</dbReference>
<dbReference type="OrthoDB" id="3218228at2"/>
<dbReference type="AlphaFoldDB" id="K6X2X5"/>
<dbReference type="InterPro" id="IPR046053">
    <property type="entry name" value="DUF6011"/>
</dbReference>
<organism evidence="1 2">
    <name type="scientific">Gordonia rhizosphera NBRC 16068</name>
    <dbReference type="NCBI Taxonomy" id="1108045"/>
    <lineage>
        <taxon>Bacteria</taxon>
        <taxon>Bacillati</taxon>
        <taxon>Actinomycetota</taxon>
        <taxon>Actinomycetes</taxon>
        <taxon>Mycobacteriales</taxon>
        <taxon>Gordoniaceae</taxon>
        <taxon>Gordonia</taxon>
    </lineage>
</organism>
<accession>K6X2X5</accession>
<protein>
    <submittedName>
        <fullName evidence="1">Uncharacterized protein</fullName>
    </submittedName>
</protein>
<sequence>MSKRKTITIERMEGNGTVSTVIPTPWDGFPFCPTCQRPVWSKRIKLPIKALGIPGFCTHYGCHEKLPDFNRKSWDLLDKSCYSESYMREGVYKYAGNLYRVTYTMHGKNRGGLTARRKVIEDGETAWVSDVVGLRKLMADVENAERFSDRKAVNATGPLYAPCEQCGRMLTEPRSIERGIGDTCAGDPDALNDSAKKATIIDEADTASKHKKVDGTFDMDTFMELRTTVLQYIYELYGDRRGHICLGTIRDRTAGNPRGKWSESFFKYPSETGNLLDTIEDQVNLGRDVYLPTSLCVLPQRRRTVPSNVISFEVDEYRDKEHLTALLNDVRAGLISSGTPGHFHVSVLLDRDLSHEELGALGERLYRAGDISDGGKYLPNEVLRIPGTLNMKAVLKGEKPRPVLQRRAPKVISVEALESILRQHQSVIERNTPSSVGKGTWDDIDTEPVEWSALNYKARRAYHNWAEGSYHNWAEGYWLDADRAMWAFLNECRNSGLSIEQTYYAATVLDKERAGVIAAKYRPDQIVYQVNKVYGTPGRTGHKLAQ</sequence>
<gene>
    <name evidence="1" type="ORF">GORHZ_207_00030</name>
</gene>
<keyword evidence="2" id="KW-1185">Reference proteome</keyword>
<dbReference type="STRING" id="1108045.GORHZ_207_00030"/>
<proteinExistence type="predicted"/>
<dbReference type="Pfam" id="PF19474">
    <property type="entry name" value="DUF6011"/>
    <property type="match status" value="1"/>
</dbReference>
<reference evidence="1 2" key="1">
    <citation type="submission" date="2012-08" db="EMBL/GenBank/DDBJ databases">
        <title>Whole genome shotgun sequence of Gordonia rhizosphera NBRC 16068.</title>
        <authorList>
            <person name="Takarada H."/>
            <person name="Isaki S."/>
            <person name="Hosoyama A."/>
            <person name="Tsuchikane K."/>
            <person name="Katsumata H."/>
            <person name="Baba S."/>
            <person name="Ohji S."/>
            <person name="Yamazaki S."/>
            <person name="Fujita N."/>
        </authorList>
    </citation>
    <scope>NUCLEOTIDE SEQUENCE [LARGE SCALE GENOMIC DNA]</scope>
    <source>
        <strain evidence="1 2">NBRC 16068</strain>
    </source>
</reference>